<dbReference type="Gene3D" id="1.20.1250.20">
    <property type="entry name" value="MFS general substrate transporter like domains"/>
    <property type="match status" value="1"/>
</dbReference>
<evidence type="ECO:0000256" key="3">
    <source>
        <dbReference type="ARBA" id="ARBA00022692"/>
    </source>
</evidence>
<keyword evidence="5" id="KW-0472">Membrane</keyword>
<keyword evidence="2" id="KW-0813">Transport</keyword>
<evidence type="ECO:0000256" key="2">
    <source>
        <dbReference type="ARBA" id="ARBA00022448"/>
    </source>
</evidence>
<keyword evidence="3" id="KW-0812">Transmembrane</keyword>
<name>A0A1Y1Y1U9_9PLEO</name>
<protein>
    <recommendedName>
        <fullName evidence="8">Major facilitator superfamily domain-containing protein</fullName>
    </recommendedName>
</protein>
<dbReference type="GO" id="GO:0016020">
    <property type="term" value="C:membrane"/>
    <property type="evidence" value="ECO:0007669"/>
    <property type="project" value="UniProtKB-SubCell"/>
</dbReference>
<proteinExistence type="predicted"/>
<dbReference type="GO" id="GO:0022857">
    <property type="term" value="F:transmembrane transporter activity"/>
    <property type="evidence" value="ECO:0007669"/>
    <property type="project" value="TreeGrafter"/>
</dbReference>
<evidence type="ECO:0000256" key="1">
    <source>
        <dbReference type="ARBA" id="ARBA00004141"/>
    </source>
</evidence>
<accession>A0A1Y1Y1U9</accession>
<comment type="subcellular location">
    <subcellularLocation>
        <location evidence="1">Membrane</location>
        <topology evidence="1">Multi-pass membrane protein</topology>
    </subcellularLocation>
</comment>
<dbReference type="Proteomes" id="UP000193144">
    <property type="component" value="Unassembled WGS sequence"/>
</dbReference>
<dbReference type="EMBL" id="MCFA01000452">
    <property type="protein sequence ID" value="ORX91594.1"/>
    <property type="molecule type" value="Genomic_DNA"/>
</dbReference>
<dbReference type="OrthoDB" id="3639251at2759"/>
<evidence type="ECO:0000256" key="4">
    <source>
        <dbReference type="ARBA" id="ARBA00022989"/>
    </source>
</evidence>
<dbReference type="AlphaFoldDB" id="A0A1Y1Y1U9"/>
<gene>
    <name evidence="6" type="ORF">BCR34DRAFT_443524</name>
</gene>
<feature type="non-terminal residue" evidence="6">
    <location>
        <position position="96"/>
    </location>
</feature>
<sequence>RALNRRLDLRVLPLCCWVYLLNFLDRGNIGNSKVLNAETGDDLLQQTHTSANGYALTVTLFSIAYTIFEVPSNYVMKHYVRPSRWLGFLLFAWGAL</sequence>
<dbReference type="SUPFAM" id="SSF103473">
    <property type="entry name" value="MFS general substrate transporter"/>
    <property type="match status" value="1"/>
</dbReference>
<dbReference type="PANTHER" id="PTHR43791">
    <property type="entry name" value="PERMEASE-RELATED"/>
    <property type="match status" value="1"/>
</dbReference>
<reference evidence="6 7" key="1">
    <citation type="submission" date="2016-07" db="EMBL/GenBank/DDBJ databases">
        <title>Pervasive Adenine N6-methylation of Active Genes in Fungi.</title>
        <authorList>
            <consortium name="DOE Joint Genome Institute"/>
            <person name="Mondo S.J."/>
            <person name="Dannebaum R.O."/>
            <person name="Kuo R.C."/>
            <person name="Labutti K."/>
            <person name="Haridas S."/>
            <person name="Kuo A."/>
            <person name="Salamov A."/>
            <person name="Ahrendt S.R."/>
            <person name="Lipzen A."/>
            <person name="Sullivan W."/>
            <person name="Andreopoulos W.B."/>
            <person name="Clum A."/>
            <person name="Lindquist E."/>
            <person name="Daum C."/>
            <person name="Ramamoorthy G.K."/>
            <person name="Gryganskyi A."/>
            <person name="Culley D."/>
            <person name="Magnuson J.K."/>
            <person name="James T.Y."/>
            <person name="O'Malley M.A."/>
            <person name="Stajich J.E."/>
            <person name="Spatafora J.W."/>
            <person name="Visel A."/>
            <person name="Grigoriev I.V."/>
        </authorList>
    </citation>
    <scope>NUCLEOTIDE SEQUENCE [LARGE SCALE GENOMIC DNA]</scope>
    <source>
        <strain evidence="6 7">CBS 115471</strain>
    </source>
</reference>
<organism evidence="6 7">
    <name type="scientific">Clohesyomyces aquaticus</name>
    <dbReference type="NCBI Taxonomy" id="1231657"/>
    <lineage>
        <taxon>Eukaryota</taxon>
        <taxon>Fungi</taxon>
        <taxon>Dikarya</taxon>
        <taxon>Ascomycota</taxon>
        <taxon>Pezizomycotina</taxon>
        <taxon>Dothideomycetes</taxon>
        <taxon>Pleosporomycetidae</taxon>
        <taxon>Pleosporales</taxon>
        <taxon>Lindgomycetaceae</taxon>
        <taxon>Clohesyomyces</taxon>
    </lineage>
</organism>
<dbReference type="InterPro" id="IPR036259">
    <property type="entry name" value="MFS_trans_sf"/>
</dbReference>
<evidence type="ECO:0008006" key="8">
    <source>
        <dbReference type="Google" id="ProtNLM"/>
    </source>
</evidence>
<keyword evidence="7" id="KW-1185">Reference proteome</keyword>
<feature type="non-terminal residue" evidence="6">
    <location>
        <position position="1"/>
    </location>
</feature>
<keyword evidence="4" id="KW-1133">Transmembrane helix</keyword>
<dbReference type="PANTHER" id="PTHR43791:SF49">
    <property type="entry name" value="TRANSPORTER, PUTATIVE (AFU_ORTHOLOGUE AFUA_4G04250)-RELATED"/>
    <property type="match status" value="1"/>
</dbReference>
<evidence type="ECO:0000256" key="5">
    <source>
        <dbReference type="ARBA" id="ARBA00023136"/>
    </source>
</evidence>
<comment type="caution">
    <text evidence="6">The sequence shown here is derived from an EMBL/GenBank/DDBJ whole genome shotgun (WGS) entry which is preliminary data.</text>
</comment>
<evidence type="ECO:0000313" key="7">
    <source>
        <dbReference type="Proteomes" id="UP000193144"/>
    </source>
</evidence>
<evidence type="ECO:0000313" key="6">
    <source>
        <dbReference type="EMBL" id="ORX91594.1"/>
    </source>
</evidence>